<dbReference type="SUPFAM" id="SSF56349">
    <property type="entry name" value="DNA breaking-rejoining enzymes"/>
    <property type="match status" value="1"/>
</dbReference>
<dbReference type="GO" id="GO:0015074">
    <property type="term" value="P:DNA integration"/>
    <property type="evidence" value="ECO:0007669"/>
    <property type="project" value="UniProtKB-KW"/>
</dbReference>
<evidence type="ECO:0008006" key="7">
    <source>
        <dbReference type="Google" id="ProtNLM"/>
    </source>
</evidence>
<proteinExistence type="predicted"/>
<keyword evidence="1" id="KW-0229">DNA integration</keyword>
<dbReference type="Gene3D" id="1.10.150.130">
    <property type="match status" value="1"/>
</dbReference>
<dbReference type="InterPro" id="IPR044068">
    <property type="entry name" value="CB"/>
</dbReference>
<comment type="caution">
    <text evidence="6">The sequence shown here is derived from an EMBL/GenBank/DDBJ whole genome shotgun (WGS) entry which is preliminary data.</text>
</comment>
<protein>
    <recommendedName>
        <fullName evidence="7">Tyrosine recombinase XerD</fullName>
    </recommendedName>
</protein>
<dbReference type="InterPro" id="IPR002104">
    <property type="entry name" value="Integrase_catalytic"/>
</dbReference>
<dbReference type="GO" id="GO:0006310">
    <property type="term" value="P:DNA recombination"/>
    <property type="evidence" value="ECO:0007669"/>
    <property type="project" value="UniProtKB-KW"/>
</dbReference>
<dbReference type="Pfam" id="PF00589">
    <property type="entry name" value="Phage_integrase"/>
    <property type="match status" value="1"/>
</dbReference>
<dbReference type="PROSITE" id="PS51898">
    <property type="entry name" value="TYR_RECOMBINASE"/>
    <property type="match status" value="1"/>
</dbReference>
<dbReference type="InterPro" id="IPR010998">
    <property type="entry name" value="Integrase_recombinase_N"/>
</dbReference>
<evidence type="ECO:0000313" key="6">
    <source>
        <dbReference type="EMBL" id="GAG86656.1"/>
    </source>
</evidence>
<dbReference type="InterPro" id="IPR004107">
    <property type="entry name" value="Integrase_SAM-like_N"/>
</dbReference>
<evidence type="ECO:0000259" key="4">
    <source>
        <dbReference type="PROSITE" id="PS51898"/>
    </source>
</evidence>
<organism evidence="6">
    <name type="scientific">marine sediment metagenome</name>
    <dbReference type="NCBI Taxonomy" id="412755"/>
    <lineage>
        <taxon>unclassified sequences</taxon>
        <taxon>metagenomes</taxon>
        <taxon>ecological metagenomes</taxon>
    </lineage>
</organism>
<dbReference type="PROSITE" id="PS51900">
    <property type="entry name" value="CB"/>
    <property type="match status" value="1"/>
</dbReference>
<evidence type="ECO:0000256" key="1">
    <source>
        <dbReference type="ARBA" id="ARBA00022908"/>
    </source>
</evidence>
<accession>X1CQW2</accession>
<dbReference type="GO" id="GO:0003677">
    <property type="term" value="F:DNA binding"/>
    <property type="evidence" value="ECO:0007669"/>
    <property type="project" value="UniProtKB-KW"/>
</dbReference>
<dbReference type="PANTHER" id="PTHR30349:SF81">
    <property type="entry name" value="TYROSINE RECOMBINASE XERC"/>
    <property type="match status" value="1"/>
</dbReference>
<dbReference type="EMBL" id="BART01016825">
    <property type="protein sequence ID" value="GAG86656.1"/>
    <property type="molecule type" value="Genomic_DNA"/>
</dbReference>
<evidence type="ECO:0000259" key="5">
    <source>
        <dbReference type="PROSITE" id="PS51900"/>
    </source>
</evidence>
<sequence>MDKNTDNLVNSFLDHLRFEAMLSNNTISSYKRDLEKFKVFLDKNNVKSFLEISHEQILMFLESLHKNLKESSISRILSSLRTLYKFLVREGAIKNNPFSQIKNPKKPKKLLEILDEREVKNFLDSIPCSKKLELRDKAMFELLYSSGLRVSELTNLKLRNIDFDENLIRFVGKGNKERITPVGKVSMYFLKKYLETTRYKIECGLQSCA</sequence>
<dbReference type="InterPro" id="IPR013762">
    <property type="entry name" value="Integrase-like_cat_sf"/>
</dbReference>
<keyword evidence="3" id="KW-0233">DNA recombination</keyword>
<evidence type="ECO:0000256" key="3">
    <source>
        <dbReference type="ARBA" id="ARBA00023172"/>
    </source>
</evidence>
<dbReference type="InterPro" id="IPR050090">
    <property type="entry name" value="Tyrosine_recombinase_XerCD"/>
</dbReference>
<name>X1CQW2_9ZZZZ</name>
<dbReference type="Gene3D" id="1.10.443.10">
    <property type="entry name" value="Intergrase catalytic core"/>
    <property type="match status" value="1"/>
</dbReference>
<gene>
    <name evidence="6" type="ORF">S01H4_32237</name>
</gene>
<feature type="domain" description="Tyr recombinase" evidence="4">
    <location>
        <begin position="109"/>
        <end position="209"/>
    </location>
</feature>
<dbReference type="InterPro" id="IPR011010">
    <property type="entry name" value="DNA_brk_join_enz"/>
</dbReference>
<dbReference type="AlphaFoldDB" id="X1CQW2"/>
<reference evidence="6" key="1">
    <citation type="journal article" date="2014" name="Front. Microbiol.">
        <title>High frequency of phylogenetically diverse reductive dehalogenase-homologous genes in deep subseafloor sedimentary metagenomes.</title>
        <authorList>
            <person name="Kawai M."/>
            <person name="Futagami T."/>
            <person name="Toyoda A."/>
            <person name="Takaki Y."/>
            <person name="Nishi S."/>
            <person name="Hori S."/>
            <person name="Arai W."/>
            <person name="Tsubouchi T."/>
            <person name="Morono Y."/>
            <person name="Uchiyama I."/>
            <person name="Ito T."/>
            <person name="Fujiyama A."/>
            <person name="Inagaki F."/>
            <person name="Takami H."/>
        </authorList>
    </citation>
    <scope>NUCLEOTIDE SEQUENCE</scope>
    <source>
        <strain evidence="6">Expedition CK06-06</strain>
    </source>
</reference>
<dbReference type="Pfam" id="PF02899">
    <property type="entry name" value="Phage_int_SAM_1"/>
    <property type="match status" value="1"/>
</dbReference>
<dbReference type="PANTHER" id="PTHR30349">
    <property type="entry name" value="PHAGE INTEGRASE-RELATED"/>
    <property type="match status" value="1"/>
</dbReference>
<keyword evidence="2" id="KW-0238">DNA-binding</keyword>
<evidence type="ECO:0000256" key="2">
    <source>
        <dbReference type="ARBA" id="ARBA00023125"/>
    </source>
</evidence>
<feature type="domain" description="Core-binding (CB)" evidence="5">
    <location>
        <begin position="3"/>
        <end position="88"/>
    </location>
</feature>